<dbReference type="InterPro" id="IPR010982">
    <property type="entry name" value="Lambda_DNA-bd_dom_sf"/>
</dbReference>
<dbReference type="Gene3D" id="1.10.260.40">
    <property type="entry name" value="lambda repressor-like DNA-binding domains"/>
    <property type="match status" value="1"/>
</dbReference>
<dbReference type="SUPFAM" id="SSF47413">
    <property type="entry name" value="lambda repressor-like DNA-binding domains"/>
    <property type="match status" value="1"/>
</dbReference>
<dbReference type="PROSITE" id="PS50943">
    <property type="entry name" value="HTH_CROC1"/>
    <property type="match status" value="1"/>
</dbReference>
<evidence type="ECO:0000313" key="2">
    <source>
        <dbReference type="EMBL" id="KJE77284.1"/>
    </source>
</evidence>
<proteinExistence type="predicted"/>
<keyword evidence="3" id="KW-1185">Reference proteome</keyword>
<dbReference type="AlphaFoldDB" id="A0A0D8FWJ2"/>
<dbReference type="Pfam" id="PF13560">
    <property type="entry name" value="HTH_31"/>
    <property type="match status" value="1"/>
</dbReference>
<dbReference type="EMBL" id="JXUW01000006">
    <property type="protein sequence ID" value="KJE77284.1"/>
    <property type="molecule type" value="Genomic_DNA"/>
</dbReference>
<evidence type="ECO:0000259" key="1">
    <source>
        <dbReference type="PROSITE" id="PS50943"/>
    </source>
</evidence>
<gene>
    <name evidence="2" type="ORF">FEAC_09980</name>
</gene>
<reference evidence="2 3" key="1">
    <citation type="submission" date="2015-01" db="EMBL/GenBank/DDBJ databases">
        <title>Draft genome of the acidophilic iron oxidizer Ferrimicrobium acidiphilum strain T23.</title>
        <authorList>
            <person name="Poehlein A."/>
            <person name="Eisen S."/>
            <person name="Schloemann M."/>
            <person name="Johnson B.D."/>
            <person name="Daniel R."/>
            <person name="Muehling M."/>
        </authorList>
    </citation>
    <scope>NUCLEOTIDE SEQUENCE [LARGE SCALE GENOMIC DNA]</scope>
    <source>
        <strain evidence="2 3">T23</strain>
    </source>
</reference>
<keyword evidence="2" id="KW-0238">DNA-binding</keyword>
<dbReference type="Proteomes" id="UP000032336">
    <property type="component" value="Unassembled WGS sequence"/>
</dbReference>
<accession>A0A0D8FWJ2</accession>
<dbReference type="eggNOG" id="COG1396">
    <property type="taxonomic scope" value="Bacteria"/>
</dbReference>
<feature type="domain" description="HTH cro/C1-type" evidence="1">
    <location>
        <begin position="13"/>
        <end position="66"/>
    </location>
</feature>
<evidence type="ECO:0000313" key="3">
    <source>
        <dbReference type="Proteomes" id="UP000032336"/>
    </source>
</evidence>
<dbReference type="CDD" id="cd00093">
    <property type="entry name" value="HTH_XRE"/>
    <property type="match status" value="1"/>
</dbReference>
<dbReference type="InterPro" id="IPR001387">
    <property type="entry name" value="Cro/C1-type_HTH"/>
</dbReference>
<comment type="caution">
    <text evidence="2">The sequence shown here is derived from an EMBL/GenBank/DDBJ whole genome shotgun (WGS) entry which is preliminary data.</text>
</comment>
<dbReference type="SMART" id="SM00530">
    <property type="entry name" value="HTH_XRE"/>
    <property type="match status" value="1"/>
</dbReference>
<dbReference type="GeneID" id="78372260"/>
<protein>
    <submittedName>
        <fullName evidence="2">DNA-binding transcriptional repressor PuuR</fullName>
    </submittedName>
</protein>
<dbReference type="RefSeq" id="WP_035391766.1">
    <property type="nucleotide sequence ID" value="NZ_JQKF01000059.1"/>
</dbReference>
<organism evidence="2 3">
    <name type="scientific">Ferrimicrobium acidiphilum DSM 19497</name>
    <dbReference type="NCBI Taxonomy" id="1121877"/>
    <lineage>
        <taxon>Bacteria</taxon>
        <taxon>Bacillati</taxon>
        <taxon>Actinomycetota</taxon>
        <taxon>Acidimicrobiia</taxon>
        <taxon>Acidimicrobiales</taxon>
        <taxon>Acidimicrobiaceae</taxon>
        <taxon>Ferrimicrobium</taxon>
    </lineage>
</organism>
<name>A0A0D8FWJ2_9ACTN</name>
<sequence>MNQDWNHFAGDLLRHSRNQAGLTQRDLAVQAGVSASEVARIESYRVQPSIPVLGRLLDAIGLGVVLSGEYVDNRSNARETADSIGQALAANDEHRAFLTWLVLLDDLKAVTSVRLVELIQDPPRTTGDSRYDALIAGLVEYVCMARGIVPPTWVDDSWRTTEGWCISGISDLAEIERRESPPPFSKRGVYLVEQSLSRA</sequence>
<dbReference type="OrthoDB" id="3294038at2"/>
<dbReference type="GO" id="GO:0003677">
    <property type="term" value="F:DNA binding"/>
    <property type="evidence" value="ECO:0007669"/>
    <property type="project" value="UniProtKB-KW"/>
</dbReference>
<dbReference type="STRING" id="1121877.FEAC_09980"/>